<dbReference type="AlphaFoldDB" id="A0AAN9KB36"/>
<proteinExistence type="predicted"/>
<keyword evidence="1" id="KW-1133">Transmembrane helix</keyword>
<reference evidence="2 3" key="1">
    <citation type="submission" date="2024-01" db="EMBL/GenBank/DDBJ databases">
        <title>The genomes of 5 underutilized Papilionoideae crops provide insights into root nodulation and disease resistanc.</title>
        <authorList>
            <person name="Jiang F."/>
        </authorList>
    </citation>
    <scope>NUCLEOTIDE SEQUENCE [LARGE SCALE GENOMIC DNA]</scope>
    <source>
        <strain evidence="2">LVBAO_FW01</strain>
        <tissue evidence="2">Leaves</tissue>
    </source>
</reference>
<evidence type="ECO:0000313" key="2">
    <source>
        <dbReference type="EMBL" id="KAK7314235.1"/>
    </source>
</evidence>
<name>A0AAN9KB36_CANGL</name>
<evidence type="ECO:0000256" key="1">
    <source>
        <dbReference type="SAM" id="Phobius"/>
    </source>
</evidence>
<dbReference type="EMBL" id="JAYMYQ010000009">
    <property type="protein sequence ID" value="KAK7314235.1"/>
    <property type="molecule type" value="Genomic_DNA"/>
</dbReference>
<keyword evidence="3" id="KW-1185">Reference proteome</keyword>
<dbReference type="PANTHER" id="PTHR35290:SF2">
    <property type="entry name" value="PROTEIN CASPARIAN STRIP INTEGRITY FACTOR 1"/>
    <property type="match status" value="1"/>
</dbReference>
<dbReference type="PANTHER" id="PTHR35290">
    <property type="entry name" value="PROTEIN CASPARIAN STRIP INTEGRITY FACTOR 1-RELATED"/>
    <property type="match status" value="1"/>
</dbReference>
<gene>
    <name evidence="2" type="ORF">VNO77_39448</name>
</gene>
<accession>A0AAN9KB36</accession>
<protein>
    <recommendedName>
        <fullName evidence="4">Protein CASPARIAN STRIP INTEGRITY FACTOR 1</fullName>
    </recommendedName>
</protein>
<comment type="caution">
    <text evidence="2">The sequence shown here is derived from an EMBL/GenBank/DDBJ whole genome shotgun (WGS) entry which is preliminary data.</text>
</comment>
<feature type="transmembrane region" description="Helical" evidence="1">
    <location>
        <begin position="60"/>
        <end position="78"/>
    </location>
</feature>
<evidence type="ECO:0000313" key="3">
    <source>
        <dbReference type="Proteomes" id="UP001367508"/>
    </source>
</evidence>
<keyword evidence="1" id="KW-0472">Membrane</keyword>
<keyword evidence="1" id="KW-0812">Transmembrane</keyword>
<dbReference type="InterPro" id="IPR038974">
    <property type="entry name" value="CIF1/2"/>
</dbReference>
<dbReference type="Proteomes" id="UP001367508">
    <property type="component" value="Unassembled WGS sequence"/>
</dbReference>
<organism evidence="2 3">
    <name type="scientific">Canavalia gladiata</name>
    <name type="common">Sword bean</name>
    <name type="synonym">Dolichos gladiatus</name>
    <dbReference type="NCBI Taxonomy" id="3824"/>
    <lineage>
        <taxon>Eukaryota</taxon>
        <taxon>Viridiplantae</taxon>
        <taxon>Streptophyta</taxon>
        <taxon>Embryophyta</taxon>
        <taxon>Tracheophyta</taxon>
        <taxon>Spermatophyta</taxon>
        <taxon>Magnoliopsida</taxon>
        <taxon>eudicotyledons</taxon>
        <taxon>Gunneridae</taxon>
        <taxon>Pentapetalae</taxon>
        <taxon>rosids</taxon>
        <taxon>fabids</taxon>
        <taxon>Fabales</taxon>
        <taxon>Fabaceae</taxon>
        <taxon>Papilionoideae</taxon>
        <taxon>50 kb inversion clade</taxon>
        <taxon>NPAAA clade</taxon>
        <taxon>indigoferoid/millettioid clade</taxon>
        <taxon>Phaseoleae</taxon>
        <taxon>Canavalia</taxon>
    </lineage>
</organism>
<evidence type="ECO:0008006" key="4">
    <source>
        <dbReference type="Google" id="ProtNLM"/>
    </source>
</evidence>
<sequence length="143" mass="16607">MILVQNLGDVFFNLDYSLSHKINFRLESLHLIGNIICFSELKRRKYQVAQIMGLMFLKKFSLLFLLIFGSLLSTSCAGRRSKLIRNFSEEYVNAILEGTPRKPLNKEEVRSIHERLLRVNTKDYGRYDPSPSLSKPPFKLIPN</sequence>